<feature type="compositionally biased region" description="Acidic residues" evidence="25">
    <location>
        <begin position="1877"/>
        <end position="1887"/>
    </location>
</feature>
<dbReference type="GO" id="GO:0003848">
    <property type="term" value="F:2-amino-4-hydroxy-6-hydroxymethyldihydropteridine diphosphokinase activity"/>
    <property type="evidence" value="ECO:0007669"/>
    <property type="project" value="UniProtKB-EC"/>
</dbReference>
<dbReference type="Proteomes" id="UP000215127">
    <property type="component" value="Chromosome 4"/>
</dbReference>
<dbReference type="GO" id="GO:0004150">
    <property type="term" value="F:dihydroneopterin aldolase activity"/>
    <property type="evidence" value="ECO:0007669"/>
    <property type="project" value="UniProtKB-EC"/>
</dbReference>
<feature type="compositionally biased region" description="Basic and acidic residues" evidence="25">
    <location>
        <begin position="1748"/>
        <end position="1771"/>
    </location>
</feature>
<feature type="region of interest" description="Disordered" evidence="25">
    <location>
        <begin position="14"/>
        <end position="45"/>
    </location>
</feature>
<dbReference type="GO" id="GO:0046654">
    <property type="term" value="P:tetrahydrofolate biosynthetic process"/>
    <property type="evidence" value="ECO:0007669"/>
    <property type="project" value="UniProtKB-UniPathway"/>
</dbReference>
<evidence type="ECO:0000256" key="22">
    <source>
        <dbReference type="ARBA" id="ARBA00061548"/>
    </source>
</evidence>
<feature type="compositionally biased region" description="Basic and acidic residues" evidence="25">
    <location>
        <begin position="1800"/>
        <end position="1810"/>
    </location>
</feature>
<evidence type="ECO:0000256" key="2">
    <source>
        <dbReference type="ARBA" id="ARBA00000198"/>
    </source>
</evidence>
<evidence type="ECO:0000256" key="14">
    <source>
        <dbReference type="ARBA" id="ARBA00022723"/>
    </source>
</evidence>
<dbReference type="InterPro" id="IPR000489">
    <property type="entry name" value="Pterin-binding_dom"/>
</dbReference>
<dbReference type="Pfam" id="PF01288">
    <property type="entry name" value="HPPK"/>
    <property type="match status" value="1"/>
</dbReference>
<proteinExistence type="inferred from homology"/>
<keyword evidence="13" id="KW-0808">Transferase</keyword>
<dbReference type="GO" id="GO:0046872">
    <property type="term" value="F:metal ion binding"/>
    <property type="evidence" value="ECO:0007669"/>
    <property type="project" value="UniProtKB-KW"/>
</dbReference>
<feature type="domain" description="Pterin-binding" evidence="26">
    <location>
        <begin position="1470"/>
        <end position="1736"/>
    </location>
</feature>
<evidence type="ECO:0000256" key="12">
    <source>
        <dbReference type="ARBA" id="ARBA00013253"/>
    </source>
</evidence>
<dbReference type="PANTHER" id="PTHR20941:SF1">
    <property type="entry name" value="FOLIC ACID SYNTHESIS PROTEIN FOL1"/>
    <property type="match status" value="1"/>
</dbReference>
<keyword evidence="19" id="KW-0289">Folate biosynthesis</keyword>
<reference evidence="27 28" key="1">
    <citation type="submission" date="2016-06" db="EMBL/GenBank/DDBJ databases">
        <authorList>
            <person name="Kjaerup R.B."/>
            <person name="Dalgaard T.S."/>
            <person name="Juul-Madsen H.R."/>
        </authorList>
    </citation>
    <scope>NUCLEOTIDE SEQUENCE [LARGE SCALE GENOMIC DNA]</scope>
</reference>
<evidence type="ECO:0000256" key="4">
    <source>
        <dbReference type="ARBA" id="ARBA00001946"/>
    </source>
</evidence>
<evidence type="ECO:0000256" key="5">
    <source>
        <dbReference type="ARBA" id="ARBA00004763"/>
    </source>
</evidence>
<dbReference type="GO" id="GO:0004156">
    <property type="term" value="F:dihydropteroate synthase activity"/>
    <property type="evidence" value="ECO:0007669"/>
    <property type="project" value="UniProtKB-EC"/>
</dbReference>
<dbReference type="PANTHER" id="PTHR20941">
    <property type="entry name" value="FOLATE SYNTHESIS PROTEINS"/>
    <property type="match status" value="1"/>
</dbReference>
<evidence type="ECO:0000256" key="25">
    <source>
        <dbReference type="SAM" id="MobiDB-lite"/>
    </source>
</evidence>
<evidence type="ECO:0000256" key="1">
    <source>
        <dbReference type="ARBA" id="ARBA00000012"/>
    </source>
</evidence>
<evidence type="ECO:0000256" key="21">
    <source>
        <dbReference type="ARBA" id="ARBA00058009"/>
    </source>
</evidence>
<comment type="similarity">
    <text evidence="8">In the N-terminal section; belongs to the DHNA family.</text>
</comment>
<keyword evidence="28" id="KW-1185">Reference proteome</keyword>
<dbReference type="SUPFAM" id="SSF55083">
    <property type="entry name" value="6-hydroxymethyl-7,8-dihydropterin pyrophosphokinase, HPPK"/>
    <property type="match status" value="1"/>
</dbReference>
<evidence type="ECO:0000256" key="23">
    <source>
        <dbReference type="ARBA" id="ARBA00067568"/>
    </source>
</evidence>
<dbReference type="InterPro" id="IPR000550">
    <property type="entry name" value="Hppk"/>
</dbReference>
<dbReference type="InterPro" id="IPR006390">
    <property type="entry name" value="DHP_synth_dom"/>
</dbReference>
<dbReference type="SUPFAM" id="SSF51717">
    <property type="entry name" value="Dihydropteroate synthetase-like"/>
    <property type="match status" value="1"/>
</dbReference>
<dbReference type="EMBL" id="LT853695">
    <property type="protein sequence ID" value="SMQ50321.1"/>
    <property type="molecule type" value="Genomic_DNA"/>
</dbReference>
<dbReference type="EC" id="2.7.6.3" evidence="12"/>
<dbReference type="InterPro" id="IPR035907">
    <property type="entry name" value="Hppk_sf"/>
</dbReference>
<comment type="pathway">
    <text evidence="7">Cofactor biosynthesis; tetrahydrofolate biosynthesis; 2-amino-4-hydroxy-6-hydroxymethyl-7,8-dihydropteridine diphosphate from 7,8-dihydroneopterin triphosphate: step 4/4.</text>
</comment>
<comment type="pathway">
    <text evidence="5">Cofactor biosynthesis; tetrahydrofolate biosynthesis; 7,8-dihydrofolate from 2-amino-4-hydroxy-6-hydroxymethyl-7,8-dihydropteridine diphosphate and 4-aminobenzoate: step 1/2.</text>
</comment>
<sequence length="2072" mass="227031">MRVYRPLVHQIRQSDTPLAPTISTPPPTIKPSPGHDSPSHSQALRPENGLQKYSTSKFGIRGPASQHFSGAALKLYTHGQVQGSSSRKIIQTLIKTFDSLSEVRLLAASNPFHAFGSLAKLASHVLEVAQNSRDAFVQVFAPSSAPPLVPRAAMRRTAPTTGWNISCALAQSSDGLRSKPWITLQTNYVQVQMPVSGQKSKAQAKHAGSTIFVYFTASGELKPDAMSDRAPQLAEANILAKGSVFQAIAKDANFAILNVAKQPRSWTSFDTLSLSIREKLLTHLRLSLLPTVLDMRQLELTLKLHGGKRYVQNIRLNPDGTVRTSGDVAETSELKMLPALESHSAIEPDIERPKMLSTLEANSAIKLIPDFNASRWLGWKDKIFSHEASAKLGVDTFWKARALTSSKSNVDNEFAIFDAACQRSDSKGLECFLTAATPSLHLRSAAIPLPDSGESTTRAYRIGLTPRPAGVRFTMNLPRIYISALAIAGARSRLPIDVELRAFVSSNQATANAKTMALIPEEVAYIVGAAEVVMESISQATAFDDAASAASALAEALLRVLAFRSPSLSLGYAHVSIAPLQPQGARARAHWAAEQTFEDRVRSGDTNVDIQAYANTAPLADASDIESAPEHEVDEQTVEEKDATVPFRVIEPDGEISVDRDPPSQDNGPAESLEKDPSHAGEVAGSALDATSQGRDEQSAATRSEPGDAHLHISRGSVCSNISLDESIRRVSDFRHARLIILWDSKDAPDSDRLSPADIKHLAAAEISRIDSFTLGKFRDALHRIGNLLPGRPGVDAHLVAESSIPSCPKISTSRLMVRLRFDRQKKSARLRMTGAIRCLEDQQRALWVNARAAFGFSSQPFLQFLSVAHGERVLVKTWEAAFEHVLRPIVERGNWDDLPALATECHREWDRYKATTTSELPNNAWRIKLSAVDMRKEGNENDQQHSAEDFENEDEEHKDALEHEGPCDELSEERQHPQGDFADHQDCPGRARPVEELDTSSAAHSHAPAHDATSTTAHEGSRGSEEHDAQREEDYGNCAEYHLKRLTTSDSVKSRLELGQILDSAEVVAGVSWKPSEPPSTDQLGFADLREMVEKELCCVRPFTFNSLGHALRRLGEVLPSEPFVEVYLTPLLKKACGSGTNSDPSRLDMKFRFSNTLPGRVKADMRDIVRSQSGARRGKTTITIETVGMSLSPDIMSDAQGIEKLTNFWDLAFQNVIRPIATATDCDIRGLTALRTEVRLGLEKYINTSVLNKVRCRRIRARWDPDDTSQEDRKIVEDEGRKEPHWRRNVFLALGSNVGDRFRNIEDACDKLDDAQDIRIIDTSPLYETEPMYVEDQDRFLNGVCQIETTLAPMDLLDRLQAIENDLGRVKFIDKGPRNIDLDIIAYDQEIINNERLVVPHLLMTEREFVLRPLCDLSSGRSWHHPATRLTATKHLNKLPRSKIPMSSVTPLAPLCESLRALDPHRRTHVMSILNITPDSFSDGGVHALSDISALKATILSHVAAGATIIDIGGQSSRPNAPDVTEEEEMNRILPAIEAIKSLPEAAHIAISVDTYRASVAEAAVNAGAHIINDISAGLLDPDMLSTIARLKCIYIMMHMRGTPATMQSQVNTTYMGQVNHKVRRELVERLQAAREAGIRCWKIILDPGIGFAKTAEQNVELLRDFKQLRNNAMVRTVPWLVGSSRKGFIGQITGTKVAADRVGGTAATVVQAVAGGADIVRVHDVETMTQVVRMSDAMYRGMKQQQDKKEKTASIQTGKDEASSEAETKTAAAGMVFTPDKATSETQSQADAFELPKADDEAAHEAESQVGEAGLQSCETTASDESESNRTIQAESVHEPTPDEESADLQPNENEPLDELQSGTESADLRTAEDEAISDQESKDEEVKFPLGESESIDAIVSKIQGDERQTADTEIAAEQELSDERSALHGAAEAAMRDIELDGATEPLSIGNEGLDQGESNEDDASLQTIENKSVDDADSGYESAEHSPTEDDVVDQIKSQDAGTELETAQDEAASESNEDKAAQDAQLQPTQSDLLEEVQPKDEEAETQPARNDSVTEAVSKDQDQK</sequence>
<evidence type="ECO:0000256" key="20">
    <source>
        <dbReference type="ARBA" id="ARBA00023268"/>
    </source>
</evidence>
<dbReference type="Gene3D" id="3.20.20.20">
    <property type="entry name" value="Dihydropteroate synthase-like"/>
    <property type="match status" value="1"/>
</dbReference>
<protein>
    <recommendedName>
        <fullName evidence="23">Folic acid synthesis protein FOL1</fullName>
        <ecNumber evidence="10">2.5.1.15</ecNumber>
        <ecNumber evidence="12">2.7.6.3</ecNumber>
        <ecNumber evidence="11">4.1.2.25</ecNumber>
    </recommendedName>
    <alternativeName>
        <fullName evidence="24">Folic acid synthesis protein fol1</fullName>
    </alternativeName>
</protein>
<dbReference type="InterPro" id="IPR011005">
    <property type="entry name" value="Dihydropteroate_synth-like_sf"/>
</dbReference>
<dbReference type="NCBIfam" id="TIGR01498">
    <property type="entry name" value="folK"/>
    <property type="match status" value="1"/>
</dbReference>
<name>A0A1X7RSY8_ZYMT9</name>
<comment type="catalytic activity">
    <reaction evidence="1">
        <text>(7,8-dihydropterin-6-yl)methyl diphosphate + 4-aminobenzoate = 7,8-dihydropteroate + diphosphate</text>
        <dbReference type="Rhea" id="RHEA:19949"/>
        <dbReference type="ChEBI" id="CHEBI:17836"/>
        <dbReference type="ChEBI" id="CHEBI:17839"/>
        <dbReference type="ChEBI" id="CHEBI:33019"/>
        <dbReference type="ChEBI" id="CHEBI:72950"/>
        <dbReference type="EC" id="2.5.1.15"/>
    </reaction>
</comment>
<evidence type="ECO:0000256" key="10">
    <source>
        <dbReference type="ARBA" id="ARBA00012458"/>
    </source>
</evidence>
<dbReference type="EC" id="4.1.2.25" evidence="11"/>
<dbReference type="CDD" id="cd00739">
    <property type="entry name" value="DHPS"/>
    <property type="match status" value="1"/>
</dbReference>
<evidence type="ECO:0000256" key="24">
    <source>
        <dbReference type="ARBA" id="ARBA00068111"/>
    </source>
</evidence>
<gene>
    <name evidence="27" type="ORF">ZT3D7_G5474</name>
</gene>
<evidence type="ECO:0000256" key="7">
    <source>
        <dbReference type="ARBA" id="ARBA00005051"/>
    </source>
</evidence>
<feature type="compositionally biased region" description="Basic and acidic residues" evidence="25">
    <location>
        <begin position="956"/>
        <end position="996"/>
    </location>
</feature>
<evidence type="ECO:0000256" key="13">
    <source>
        <dbReference type="ARBA" id="ARBA00022679"/>
    </source>
</evidence>
<dbReference type="CDD" id="cd00483">
    <property type="entry name" value="HPPK"/>
    <property type="match status" value="1"/>
</dbReference>
<dbReference type="STRING" id="1276538.A0A1X7RSY8"/>
<feature type="compositionally biased region" description="Low complexity" evidence="25">
    <location>
        <begin position="1000"/>
        <end position="1019"/>
    </location>
</feature>
<evidence type="ECO:0000256" key="19">
    <source>
        <dbReference type="ARBA" id="ARBA00022909"/>
    </source>
</evidence>
<evidence type="ECO:0000256" key="15">
    <source>
        <dbReference type="ARBA" id="ARBA00022741"/>
    </source>
</evidence>
<dbReference type="Gene3D" id="3.30.70.560">
    <property type="entry name" value="7,8-Dihydro-6-hydroxymethylpterin-pyrophosphokinase HPPK"/>
    <property type="match status" value="1"/>
</dbReference>
<evidence type="ECO:0000313" key="27">
    <source>
        <dbReference type="EMBL" id="SMQ50321.1"/>
    </source>
</evidence>
<evidence type="ECO:0000256" key="8">
    <source>
        <dbReference type="ARBA" id="ARBA00009640"/>
    </source>
</evidence>
<keyword evidence="14" id="KW-0479">Metal-binding</keyword>
<comment type="similarity">
    <text evidence="9">In the C-terminal section; belongs to the DHPS family.</text>
</comment>
<keyword evidence="18" id="KW-0460">Magnesium</keyword>
<feature type="region of interest" description="Disordered" evidence="25">
    <location>
        <begin position="1800"/>
        <end position="2072"/>
    </location>
</feature>
<evidence type="ECO:0000256" key="11">
    <source>
        <dbReference type="ARBA" id="ARBA00013043"/>
    </source>
</evidence>
<keyword evidence="15" id="KW-0547">Nucleotide-binding</keyword>
<dbReference type="EC" id="2.5.1.15" evidence="10"/>
<dbReference type="PROSITE" id="PS00793">
    <property type="entry name" value="DHPS_2"/>
    <property type="match status" value="1"/>
</dbReference>
<evidence type="ECO:0000256" key="17">
    <source>
        <dbReference type="ARBA" id="ARBA00022840"/>
    </source>
</evidence>
<dbReference type="InterPro" id="IPR045031">
    <property type="entry name" value="DHP_synth-like"/>
</dbReference>
<evidence type="ECO:0000259" key="26">
    <source>
        <dbReference type="PROSITE" id="PS50972"/>
    </source>
</evidence>
<keyword evidence="16" id="KW-0418">Kinase</keyword>
<dbReference type="GO" id="GO:0046656">
    <property type="term" value="P:folic acid biosynthetic process"/>
    <property type="evidence" value="ECO:0007669"/>
    <property type="project" value="UniProtKB-KW"/>
</dbReference>
<comment type="cofactor">
    <cofactor evidence="4">
        <name>Mg(2+)</name>
        <dbReference type="ChEBI" id="CHEBI:18420"/>
    </cofactor>
</comment>
<dbReference type="NCBIfam" id="TIGR01496">
    <property type="entry name" value="DHPS"/>
    <property type="match status" value="1"/>
</dbReference>
<comment type="function">
    <text evidence="21">Catalyzes three sequential steps of tetrahydrofolate biosynthesis.</text>
</comment>
<dbReference type="FunFam" id="3.20.20.20:FF:000006">
    <property type="entry name" value="Dihydropteroate synthase"/>
    <property type="match status" value="1"/>
</dbReference>
<dbReference type="UniPathway" id="UPA00077">
    <property type="reaction ID" value="UER00155"/>
</dbReference>
<dbReference type="PROSITE" id="PS00794">
    <property type="entry name" value="HPPK"/>
    <property type="match status" value="1"/>
</dbReference>
<evidence type="ECO:0000256" key="18">
    <source>
        <dbReference type="ARBA" id="ARBA00022842"/>
    </source>
</evidence>
<evidence type="ECO:0000256" key="3">
    <source>
        <dbReference type="ARBA" id="ARBA00001353"/>
    </source>
</evidence>
<dbReference type="PROSITE" id="PS50972">
    <property type="entry name" value="PTERIN_BINDING"/>
    <property type="match status" value="1"/>
</dbReference>
<dbReference type="Pfam" id="PF00809">
    <property type="entry name" value="Pterin_bind"/>
    <property type="match status" value="1"/>
</dbReference>
<evidence type="ECO:0000256" key="9">
    <source>
        <dbReference type="ARBA" id="ARBA00009951"/>
    </source>
</evidence>
<feature type="region of interest" description="Disordered" evidence="25">
    <location>
        <begin position="619"/>
        <end position="712"/>
    </location>
</feature>
<evidence type="ECO:0000256" key="6">
    <source>
        <dbReference type="ARBA" id="ARBA00005013"/>
    </source>
</evidence>
<dbReference type="GO" id="GO:0005524">
    <property type="term" value="F:ATP binding"/>
    <property type="evidence" value="ECO:0007669"/>
    <property type="project" value="UniProtKB-KW"/>
</dbReference>
<comment type="catalytic activity">
    <reaction evidence="2">
        <text>6-hydroxymethyl-7,8-dihydropterin + ATP = (7,8-dihydropterin-6-yl)methyl diphosphate + AMP + H(+)</text>
        <dbReference type="Rhea" id="RHEA:11412"/>
        <dbReference type="ChEBI" id="CHEBI:15378"/>
        <dbReference type="ChEBI" id="CHEBI:30616"/>
        <dbReference type="ChEBI" id="CHEBI:44841"/>
        <dbReference type="ChEBI" id="CHEBI:72950"/>
        <dbReference type="ChEBI" id="CHEBI:456215"/>
        <dbReference type="EC" id="2.7.6.3"/>
    </reaction>
</comment>
<evidence type="ECO:0000256" key="16">
    <source>
        <dbReference type="ARBA" id="ARBA00022777"/>
    </source>
</evidence>
<feature type="region of interest" description="Disordered" evidence="25">
    <location>
        <begin position="937"/>
        <end position="1034"/>
    </location>
</feature>
<dbReference type="GO" id="GO:0005740">
    <property type="term" value="C:mitochondrial envelope"/>
    <property type="evidence" value="ECO:0007669"/>
    <property type="project" value="TreeGrafter"/>
</dbReference>
<feature type="compositionally biased region" description="Basic and acidic residues" evidence="25">
    <location>
        <begin position="1020"/>
        <end position="1034"/>
    </location>
</feature>
<keyword evidence="20" id="KW-0511">Multifunctional enzyme</keyword>
<dbReference type="GO" id="GO:0016301">
    <property type="term" value="F:kinase activity"/>
    <property type="evidence" value="ECO:0007669"/>
    <property type="project" value="UniProtKB-KW"/>
</dbReference>
<keyword evidence="17" id="KW-0067">ATP-binding</keyword>
<organism evidence="27 28">
    <name type="scientific">Zymoseptoria tritici (strain ST99CH_3D7)</name>
    <dbReference type="NCBI Taxonomy" id="1276538"/>
    <lineage>
        <taxon>Eukaryota</taxon>
        <taxon>Fungi</taxon>
        <taxon>Dikarya</taxon>
        <taxon>Ascomycota</taxon>
        <taxon>Pezizomycotina</taxon>
        <taxon>Dothideomycetes</taxon>
        <taxon>Dothideomycetidae</taxon>
        <taxon>Mycosphaerellales</taxon>
        <taxon>Mycosphaerellaceae</taxon>
        <taxon>Zymoseptoria</taxon>
    </lineage>
</organism>
<comment type="pathway">
    <text evidence="6">Cofactor biosynthesis; tetrahydrofolate biosynthesis; 2-amino-4-hydroxy-6-hydroxymethyl-7,8-dihydropteridine diphosphate from 7,8-dihydroneopterin triphosphate: step 3/4.</text>
</comment>
<accession>A0A1X7RSY8</accession>
<feature type="compositionally biased region" description="Polar residues" evidence="25">
    <location>
        <begin position="1820"/>
        <end position="1837"/>
    </location>
</feature>
<comment type="similarity">
    <text evidence="22">In the central section; belongs to the HPPK family.</text>
</comment>
<evidence type="ECO:0000313" key="28">
    <source>
        <dbReference type="Proteomes" id="UP000215127"/>
    </source>
</evidence>
<feature type="compositionally biased region" description="Basic and acidic residues" evidence="25">
    <location>
        <begin position="937"/>
        <end position="949"/>
    </location>
</feature>
<comment type="catalytic activity">
    <reaction evidence="3">
        <text>7,8-dihydroneopterin = 6-hydroxymethyl-7,8-dihydropterin + glycolaldehyde</text>
        <dbReference type="Rhea" id="RHEA:10540"/>
        <dbReference type="ChEBI" id="CHEBI:17001"/>
        <dbReference type="ChEBI" id="CHEBI:17071"/>
        <dbReference type="ChEBI" id="CHEBI:44841"/>
        <dbReference type="EC" id="4.1.2.25"/>
    </reaction>
</comment>
<feature type="region of interest" description="Disordered" evidence="25">
    <location>
        <begin position="1744"/>
        <end position="1773"/>
    </location>
</feature>